<reference evidence="2" key="2">
    <citation type="submission" date="2020-09" db="EMBL/GenBank/DDBJ databases">
        <authorList>
            <person name="Sun Q."/>
            <person name="Zhou Y."/>
        </authorList>
    </citation>
    <scope>NUCLEOTIDE SEQUENCE</scope>
    <source>
        <strain evidence="2">CGMCC 4.7278</strain>
    </source>
</reference>
<comment type="caution">
    <text evidence="2">The sequence shown here is derived from an EMBL/GenBank/DDBJ whole genome shotgun (WGS) entry which is preliminary data.</text>
</comment>
<evidence type="ECO:0000313" key="3">
    <source>
        <dbReference type="Proteomes" id="UP000612956"/>
    </source>
</evidence>
<reference evidence="2" key="1">
    <citation type="journal article" date="2014" name="Int. J. Syst. Evol. Microbiol.">
        <title>Complete genome sequence of Corynebacterium casei LMG S-19264T (=DSM 44701T), isolated from a smear-ripened cheese.</title>
        <authorList>
            <consortium name="US DOE Joint Genome Institute (JGI-PGF)"/>
            <person name="Walter F."/>
            <person name="Albersmeier A."/>
            <person name="Kalinowski J."/>
            <person name="Ruckert C."/>
        </authorList>
    </citation>
    <scope>NUCLEOTIDE SEQUENCE</scope>
    <source>
        <strain evidence="2">CGMCC 4.7278</strain>
    </source>
</reference>
<organism evidence="2 3">
    <name type="scientific">Nocardia camponoti</name>
    <dbReference type="NCBI Taxonomy" id="1616106"/>
    <lineage>
        <taxon>Bacteria</taxon>
        <taxon>Bacillati</taxon>
        <taxon>Actinomycetota</taxon>
        <taxon>Actinomycetes</taxon>
        <taxon>Mycobacteriales</taxon>
        <taxon>Nocardiaceae</taxon>
        <taxon>Nocardia</taxon>
    </lineage>
</organism>
<dbReference type="EMBL" id="BMMW01000004">
    <property type="protein sequence ID" value="GGK63148.1"/>
    <property type="molecule type" value="Genomic_DNA"/>
</dbReference>
<proteinExistence type="predicted"/>
<dbReference type="Proteomes" id="UP000612956">
    <property type="component" value="Unassembled WGS sequence"/>
</dbReference>
<protein>
    <submittedName>
        <fullName evidence="2">Uncharacterized protein</fullName>
    </submittedName>
</protein>
<name>A0A917QR78_9NOCA</name>
<accession>A0A917QR78</accession>
<evidence type="ECO:0000313" key="2">
    <source>
        <dbReference type="EMBL" id="GGK63148.1"/>
    </source>
</evidence>
<gene>
    <name evidence="2" type="ORF">GCM10011591_39280</name>
</gene>
<feature type="compositionally biased region" description="Polar residues" evidence="1">
    <location>
        <begin position="20"/>
        <end position="30"/>
    </location>
</feature>
<keyword evidence="3" id="KW-1185">Reference proteome</keyword>
<feature type="compositionally biased region" description="Basic and acidic residues" evidence="1">
    <location>
        <begin position="31"/>
        <end position="53"/>
    </location>
</feature>
<sequence>MGHDPAATGSGMLLIKPPKQTGSASPLQTLDKSREAPSEEAKRFTSHTDRGDDTDPVSQPRAGHP</sequence>
<feature type="region of interest" description="Disordered" evidence="1">
    <location>
        <begin position="1"/>
        <end position="65"/>
    </location>
</feature>
<evidence type="ECO:0000256" key="1">
    <source>
        <dbReference type="SAM" id="MobiDB-lite"/>
    </source>
</evidence>
<dbReference type="AlphaFoldDB" id="A0A917QR78"/>